<organism evidence="7">
    <name type="scientific">hydrothermal vent metagenome</name>
    <dbReference type="NCBI Taxonomy" id="652676"/>
    <lineage>
        <taxon>unclassified sequences</taxon>
        <taxon>metagenomes</taxon>
        <taxon>ecological metagenomes</taxon>
    </lineage>
</organism>
<keyword evidence="5" id="KW-0676">Redox-active center</keyword>
<evidence type="ECO:0000313" key="7">
    <source>
        <dbReference type="EMBL" id="VAV96226.1"/>
    </source>
</evidence>
<dbReference type="GO" id="GO:0005739">
    <property type="term" value="C:mitochondrion"/>
    <property type="evidence" value="ECO:0007669"/>
    <property type="project" value="TreeGrafter"/>
</dbReference>
<evidence type="ECO:0000256" key="1">
    <source>
        <dbReference type="ARBA" id="ARBA00001974"/>
    </source>
</evidence>
<dbReference type="AlphaFoldDB" id="A0A3B0S5W3"/>
<dbReference type="GO" id="GO:0006749">
    <property type="term" value="P:glutathione metabolic process"/>
    <property type="evidence" value="ECO:0007669"/>
    <property type="project" value="TreeGrafter"/>
</dbReference>
<dbReference type="GO" id="GO:0045454">
    <property type="term" value="P:cell redox homeostasis"/>
    <property type="evidence" value="ECO:0007669"/>
    <property type="project" value="InterPro"/>
</dbReference>
<protein>
    <submittedName>
        <fullName evidence="7">Glutathione reductase</fullName>
        <ecNumber evidence="7">1.8.1.7</ecNumber>
    </submittedName>
</protein>
<dbReference type="InterPro" id="IPR004099">
    <property type="entry name" value="Pyr_nucl-diS_OxRdtase_dimer"/>
</dbReference>
<evidence type="ECO:0000256" key="4">
    <source>
        <dbReference type="ARBA" id="ARBA00023157"/>
    </source>
</evidence>
<keyword evidence="3 7" id="KW-0560">Oxidoreductase</keyword>
<dbReference type="GO" id="GO:0004362">
    <property type="term" value="F:glutathione-disulfide reductase (NADPH) activity"/>
    <property type="evidence" value="ECO:0007669"/>
    <property type="project" value="UniProtKB-EC"/>
</dbReference>
<keyword evidence="4" id="KW-1015">Disulfide bond</keyword>
<evidence type="ECO:0000259" key="6">
    <source>
        <dbReference type="Pfam" id="PF02852"/>
    </source>
</evidence>
<feature type="domain" description="Pyridine nucleotide-disulphide oxidoreductase dimerisation" evidence="6">
    <location>
        <begin position="3"/>
        <end position="85"/>
    </location>
</feature>
<evidence type="ECO:0000256" key="2">
    <source>
        <dbReference type="ARBA" id="ARBA00007532"/>
    </source>
</evidence>
<dbReference type="SUPFAM" id="SSF55424">
    <property type="entry name" value="FAD/NAD-linked reductases, dimerisation (C-terminal) domain"/>
    <property type="match status" value="1"/>
</dbReference>
<name>A0A3B0S5W3_9ZZZZ</name>
<dbReference type="EC" id="1.8.1.7" evidence="7"/>
<dbReference type="PRINTS" id="PR00411">
    <property type="entry name" value="PNDRDTASEI"/>
</dbReference>
<proteinExistence type="inferred from homology"/>
<dbReference type="PANTHER" id="PTHR42737:SF2">
    <property type="entry name" value="GLUTATHIONE REDUCTASE"/>
    <property type="match status" value="1"/>
</dbReference>
<dbReference type="Gene3D" id="3.30.390.30">
    <property type="match status" value="1"/>
</dbReference>
<dbReference type="GO" id="GO:0034599">
    <property type="term" value="P:cellular response to oxidative stress"/>
    <property type="evidence" value="ECO:0007669"/>
    <property type="project" value="TreeGrafter"/>
</dbReference>
<dbReference type="InterPro" id="IPR016156">
    <property type="entry name" value="FAD/NAD-linked_Rdtase_dimer_sf"/>
</dbReference>
<reference evidence="7" key="1">
    <citation type="submission" date="2018-06" db="EMBL/GenBank/DDBJ databases">
        <authorList>
            <person name="Zhirakovskaya E."/>
        </authorList>
    </citation>
    <scope>NUCLEOTIDE SEQUENCE</scope>
</reference>
<sequence length="93" mass="10254">FKNVDIYKANFRAMKHTLTGSEERVLMKLVVDGDTDRVLGCHIVGAEAAEMIQCIAIAVKAGVTKAQFDNTVALHPTIAEELVTMHEKFKPNI</sequence>
<comment type="cofactor">
    <cofactor evidence="1">
        <name>FAD</name>
        <dbReference type="ChEBI" id="CHEBI:57692"/>
    </cofactor>
</comment>
<feature type="non-terminal residue" evidence="7">
    <location>
        <position position="1"/>
    </location>
</feature>
<gene>
    <name evidence="7" type="ORF">MNBD_ALPHA05-557</name>
</gene>
<dbReference type="GO" id="GO:0050660">
    <property type="term" value="F:flavin adenine dinucleotide binding"/>
    <property type="evidence" value="ECO:0007669"/>
    <property type="project" value="InterPro"/>
</dbReference>
<accession>A0A3B0S5W3</accession>
<evidence type="ECO:0000256" key="5">
    <source>
        <dbReference type="ARBA" id="ARBA00023284"/>
    </source>
</evidence>
<dbReference type="EMBL" id="UOEH01000191">
    <property type="protein sequence ID" value="VAV96226.1"/>
    <property type="molecule type" value="Genomic_DNA"/>
</dbReference>
<evidence type="ECO:0000256" key="3">
    <source>
        <dbReference type="ARBA" id="ARBA00023002"/>
    </source>
</evidence>
<comment type="similarity">
    <text evidence="2">Belongs to the class-I pyridine nucleotide-disulfide oxidoreductase family.</text>
</comment>
<dbReference type="InterPro" id="IPR046952">
    <property type="entry name" value="GSHR/TRXR-like"/>
</dbReference>
<dbReference type="Pfam" id="PF02852">
    <property type="entry name" value="Pyr_redox_dim"/>
    <property type="match status" value="1"/>
</dbReference>
<dbReference type="PANTHER" id="PTHR42737">
    <property type="entry name" value="GLUTATHIONE REDUCTASE"/>
    <property type="match status" value="1"/>
</dbReference>
<dbReference type="GO" id="GO:0005829">
    <property type="term" value="C:cytosol"/>
    <property type="evidence" value="ECO:0007669"/>
    <property type="project" value="TreeGrafter"/>
</dbReference>